<dbReference type="RefSeq" id="WP_015779908.1">
    <property type="nucleotide sequence ID" value="NC_013169.1"/>
</dbReference>
<reference evidence="2 3" key="1">
    <citation type="journal article" date="2009" name="Stand. Genomic Sci.">
        <title>Complete genome sequence of Kytococcus sedentarius type strain (541).</title>
        <authorList>
            <person name="Sims D."/>
            <person name="Brettin T."/>
            <person name="Detter J.C."/>
            <person name="Han C."/>
            <person name="Lapidus A."/>
            <person name="Copeland A."/>
            <person name="Glavina Del Rio T."/>
            <person name="Nolan M."/>
            <person name="Chen F."/>
            <person name="Lucas S."/>
            <person name="Tice H."/>
            <person name="Cheng J.F."/>
            <person name="Bruce D."/>
            <person name="Goodwin L."/>
            <person name="Pitluck S."/>
            <person name="Ovchinnikova G."/>
            <person name="Pati A."/>
            <person name="Ivanova N."/>
            <person name="Mavrommatis K."/>
            <person name="Chen A."/>
            <person name="Palaniappan K."/>
            <person name="D'haeseleer P."/>
            <person name="Chain P."/>
            <person name="Bristow J."/>
            <person name="Eisen J.A."/>
            <person name="Markowitz V."/>
            <person name="Hugenholtz P."/>
            <person name="Schneider S."/>
            <person name="Goker M."/>
            <person name="Pukall R."/>
            <person name="Kyrpides N.C."/>
            <person name="Klenk H.P."/>
        </authorList>
    </citation>
    <scope>NUCLEOTIDE SEQUENCE [LARGE SCALE GENOMIC DNA]</scope>
    <source>
        <strain evidence="3">ATCC 14392 / DSM 20547 / JCM 11482 / CCUG 33030 / NBRC 15357 / NCTC 11040 / CCM 314 / 541</strain>
    </source>
</reference>
<evidence type="ECO:0000259" key="1">
    <source>
        <dbReference type="Pfam" id="PF03358"/>
    </source>
</evidence>
<sequence>MRIGVIIGSTRPGRKGEKVATWFMDQVTAHQEGSESNDVTYELVDLAEFDLPLLSEPTVPGAANGEYENPATITWAEKIATFDGYIFITAEYNHSVPAALKNAFDVLYVEWVKKSIAFVSYGALSGARAVEHWRGIVANANMLQARNQVSLPLFDSLQEDGSVEPPKPVADGVRGMLKELEDLTRLAQQHRG</sequence>
<dbReference type="KEGG" id="kse:Ksed_19680"/>
<dbReference type="InterPro" id="IPR005025">
    <property type="entry name" value="FMN_Rdtase-like_dom"/>
</dbReference>
<dbReference type="Gene3D" id="3.40.50.360">
    <property type="match status" value="1"/>
</dbReference>
<dbReference type="AlphaFoldDB" id="C7NKD0"/>
<gene>
    <name evidence="2" type="ordered locus">Ksed_19680</name>
</gene>
<feature type="domain" description="NADPH-dependent FMN reductase-like" evidence="1">
    <location>
        <begin position="1"/>
        <end position="152"/>
    </location>
</feature>
<dbReference type="Proteomes" id="UP000006666">
    <property type="component" value="Chromosome"/>
</dbReference>
<dbReference type="Pfam" id="PF03358">
    <property type="entry name" value="FMN_red"/>
    <property type="match status" value="1"/>
</dbReference>
<dbReference type="InterPro" id="IPR029039">
    <property type="entry name" value="Flavoprotein-like_sf"/>
</dbReference>
<dbReference type="eggNOG" id="COG0431">
    <property type="taxonomic scope" value="Bacteria"/>
</dbReference>
<dbReference type="SUPFAM" id="SSF52218">
    <property type="entry name" value="Flavoproteins"/>
    <property type="match status" value="1"/>
</dbReference>
<dbReference type="GO" id="GO:0016491">
    <property type="term" value="F:oxidoreductase activity"/>
    <property type="evidence" value="ECO:0007669"/>
    <property type="project" value="InterPro"/>
</dbReference>
<dbReference type="InterPro" id="IPR050712">
    <property type="entry name" value="NAD(P)H-dep_reductase"/>
</dbReference>
<proteinExistence type="predicted"/>
<organism evidence="2 3">
    <name type="scientific">Kytococcus sedentarius (strain ATCC 14392 / DSM 20547 / JCM 11482 / CCUG 33030 / NBRC 15357 / NCTC 11040 / CCM 314 / 541)</name>
    <name type="common">Micrococcus sedentarius</name>
    <dbReference type="NCBI Taxonomy" id="478801"/>
    <lineage>
        <taxon>Bacteria</taxon>
        <taxon>Bacillati</taxon>
        <taxon>Actinomycetota</taxon>
        <taxon>Actinomycetes</taxon>
        <taxon>Micrococcales</taxon>
        <taxon>Kytococcaceae</taxon>
        <taxon>Kytococcus</taxon>
    </lineage>
</organism>
<keyword evidence="3" id="KW-1185">Reference proteome</keyword>
<dbReference type="EMBL" id="CP001686">
    <property type="protein sequence ID" value="ACV06968.1"/>
    <property type="molecule type" value="Genomic_DNA"/>
</dbReference>
<evidence type="ECO:0000313" key="2">
    <source>
        <dbReference type="EMBL" id="ACV06968.1"/>
    </source>
</evidence>
<dbReference type="STRING" id="478801.Ksed_19680"/>
<evidence type="ECO:0000313" key="3">
    <source>
        <dbReference type="Proteomes" id="UP000006666"/>
    </source>
</evidence>
<dbReference type="GO" id="GO:0010181">
    <property type="term" value="F:FMN binding"/>
    <property type="evidence" value="ECO:0007669"/>
    <property type="project" value="TreeGrafter"/>
</dbReference>
<protein>
    <submittedName>
        <fullName evidence="2">Predicted flavoprotein</fullName>
    </submittedName>
</protein>
<dbReference type="PANTHER" id="PTHR30543:SF21">
    <property type="entry name" value="NAD(P)H-DEPENDENT FMN REDUCTASE LOT6"/>
    <property type="match status" value="1"/>
</dbReference>
<name>C7NKD0_KYTSD</name>
<dbReference type="GO" id="GO:0005829">
    <property type="term" value="C:cytosol"/>
    <property type="evidence" value="ECO:0007669"/>
    <property type="project" value="TreeGrafter"/>
</dbReference>
<dbReference type="HOGENOM" id="CLU_055322_2_2_11"/>
<dbReference type="PANTHER" id="PTHR30543">
    <property type="entry name" value="CHROMATE REDUCTASE"/>
    <property type="match status" value="1"/>
</dbReference>
<accession>C7NKD0</accession>